<protein>
    <submittedName>
        <fullName evidence="1">Uncharacterized protein</fullName>
    </submittedName>
</protein>
<proteinExistence type="predicted"/>
<dbReference type="AlphaFoldDB" id="A0A652YMN2"/>
<comment type="caution">
    <text evidence="1">The sequence shown here is derived from an EMBL/GenBank/DDBJ whole genome shotgun (WGS) entry which is preliminary data.</text>
</comment>
<reference evidence="1" key="1">
    <citation type="submission" date="2019-07" db="EMBL/GenBank/DDBJ databases">
        <title>Genomic Encyclopedia of Type Strains, Phase IV (KMG-IV): sequencing the most valuable type-strain genomes for metagenomic binning, comparative biology and taxonomic classification.</title>
        <authorList>
            <person name="Goeker M."/>
        </authorList>
    </citation>
    <scope>NUCLEOTIDE SEQUENCE</scope>
    <source>
        <strain evidence="1">DSM 44596</strain>
    </source>
</reference>
<gene>
    <name evidence="1" type="ORF">FNL38_1056</name>
</gene>
<sequence length="129" mass="14954">MEGRIESVDEPLVCRFGETLIRYAVDFGLKESNQRGRTRRTPCPMGRRPRIHQAESSETALPQHFPAKHFPYSALLVTNRNLAEDHPSRQLEHGHVHLLRERSKHLKRRYGIDVETFHEHALGLADQIT</sequence>
<accession>A0A652YMN2</accession>
<name>A0A652YMN2_NOCGL</name>
<dbReference type="EMBL" id="VNIQ01000005">
    <property type="protein sequence ID" value="TYQ02857.1"/>
    <property type="molecule type" value="Genomic_DNA"/>
</dbReference>
<organism evidence="1">
    <name type="scientific">Nocardia globerula</name>
    <dbReference type="NCBI Taxonomy" id="1818"/>
    <lineage>
        <taxon>Bacteria</taxon>
        <taxon>Bacillati</taxon>
        <taxon>Actinomycetota</taxon>
        <taxon>Actinomycetes</taxon>
        <taxon>Mycobacteriales</taxon>
        <taxon>Nocardiaceae</taxon>
        <taxon>Nocardia</taxon>
    </lineage>
</organism>
<evidence type="ECO:0000313" key="1">
    <source>
        <dbReference type="EMBL" id="TYQ02857.1"/>
    </source>
</evidence>